<dbReference type="GO" id="GO:0033863">
    <property type="term" value="F:ribose 1,5-bisphosphate phosphokinase activity"/>
    <property type="evidence" value="ECO:0007669"/>
    <property type="project" value="UniProtKB-UniRule"/>
</dbReference>
<keyword evidence="8" id="KW-0418">Kinase</keyword>
<organism evidence="8 9">
    <name type="scientific">Pseudomonas nitroreducens</name>
    <dbReference type="NCBI Taxonomy" id="46680"/>
    <lineage>
        <taxon>Bacteria</taxon>
        <taxon>Pseudomonadati</taxon>
        <taxon>Pseudomonadota</taxon>
        <taxon>Gammaproteobacteria</taxon>
        <taxon>Pseudomonadales</taxon>
        <taxon>Pseudomonadaceae</taxon>
        <taxon>Pseudomonas</taxon>
    </lineage>
</organism>
<dbReference type="HAMAP" id="MF_00836">
    <property type="entry name" value="PhnN"/>
    <property type="match status" value="1"/>
</dbReference>
<protein>
    <recommendedName>
        <fullName evidence="6">Ribose 1,5-bisphosphate phosphokinase PhnN</fullName>
        <ecNumber evidence="6">2.7.4.23</ecNumber>
    </recommendedName>
    <alternativeName>
        <fullName evidence="6">Ribose 1,5-bisphosphokinase</fullName>
    </alternativeName>
</protein>
<proteinExistence type="inferred from homology"/>
<dbReference type="eggNOG" id="COG3709">
    <property type="taxonomic scope" value="Bacteria"/>
</dbReference>
<evidence type="ECO:0000256" key="3">
    <source>
        <dbReference type="ARBA" id="ARBA00022679"/>
    </source>
</evidence>
<keyword evidence="5 6" id="KW-0067">ATP-binding</keyword>
<feature type="binding site" evidence="6">
    <location>
        <begin position="11"/>
        <end position="18"/>
    </location>
    <ligand>
        <name>ATP</name>
        <dbReference type="ChEBI" id="CHEBI:30616"/>
    </ligand>
</feature>
<dbReference type="STRING" id="46680.GCA_000807755_01684"/>
<dbReference type="AlphaFoldDB" id="A0A2D0AF49"/>
<dbReference type="NCBIfam" id="NF007485">
    <property type="entry name" value="PRK10078.1"/>
    <property type="match status" value="1"/>
</dbReference>
<dbReference type="SUPFAM" id="SSF52540">
    <property type="entry name" value="P-loop containing nucleoside triphosphate hydrolases"/>
    <property type="match status" value="1"/>
</dbReference>
<dbReference type="InterPro" id="IPR008145">
    <property type="entry name" value="GK/Ca_channel_bsu"/>
</dbReference>
<dbReference type="GO" id="GO:0019634">
    <property type="term" value="P:organic phosphonate metabolic process"/>
    <property type="evidence" value="ECO:0007669"/>
    <property type="project" value="UniProtKB-UniRule"/>
</dbReference>
<dbReference type="InterPro" id="IPR012699">
    <property type="entry name" value="PhnN"/>
</dbReference>
<comment type="pathway">
    <text evidence="2 6">Metabolic intermediate biosynthesis; 5-phospho-alpha-D-ribose 1-diphosphate biosynthesis; 5-phospho-alpha-D-ribose 1-diphosphate from D-ribose 5-phosphate (route II): step 3/3.</text>
</comment>
<evidence type="ECO:0000259" key="7">
    <source>
        <dbReference type="SMART" id="SM00072"/>
    </source>
</evidence>
<dbReference type="InterPro" id="IPR027417">
    <property type="entry name" value="P-loop_NTPase"/>
</dbReference>
<dbReference type="Proteomes" id="UP000198145">
    <property type="component" value="Unassembled WGS sequence"/>
</dbReference>
<keyword evidence="4 6" id="KW-0547">Nucleotide-binding</keyword>
<dbReference type="GO" id="GO:0005829">
    <property type="term" value="C:cytosol"/>
    <property type="evidence" value="ECO:0007669"/>
    <property type="project" value="TreeGrafter"/>
</dbReference>
<dbReference type="SMART" id="SM00072">
    <property type="entry name" value="GuKc"/>
    <property type="match status" value="1"/>
</dbReference>
<comment type="function">
    <text evidence="6">Catalyzes the phosphorylation of ribose 1,5-bisphosphate to 5-phospho-D-ribosyl alpha-1-diphosphate (PRPP).</text>
</comment>
<sequence>MIPGRLIYLMGPSGSGKDSVLQAASVPLAQMGCRIVRRVITRSAEARGEEAHSVSAEEFNALERSGAFAMSWRANGLHYGIPRDIDDWLAAGHDVLVNGSRKYLPEARRRYPQLIAVLLRVDSAVLRQRLIRRGRETPVEIEERLARNAHFADGLPGPLVELDNSVSLQVTVSHLLDLLAPPDAQAG</sequence>
<dbReference type="PANTHER" id="PTHR23117:SF8">
    <property type="entry name" value="RIBOSE 1,5-BISPHOSPHATE PHOSPHOKINASE PHNN"/>
    <property type="match status" value="1"/>
</dbReference>
<keyword evidence="3 6" id="KW-0808">Transferase</keyword>
<dbReference type="Gene3D" id="3.40.50.300">
    <property type="entry name" value="P-loop containing nucleotide triphosphate hydrolases"/>
    <property type="match status" value="1"/>
</dbReference>
<feature type="domain" description="Guanylate kinase/L-type calcium channel beta subunit" evidence="7">
    <location>
        <begin position="3"/>
        <end position="176"/>
    </location>
</feature>
<dbReference type="EMBL" id="NJBA01000004">
    <property type="protein sequence ID" value="OWP50677.1"/>
    <property type="molecule type" value="Genomic_DNA"/>
</dbReference>
<comment type="similarity">
    <text evidence="6">Belongs to the ribose 1,5-bisphosphokinase family.</text>
</comment>
<evidence type="ECO:0000256" key="4">
    <source>
        <dbReference type="ARBA" id="ARBA00022741"/>
    </source>
</evidence>
<dbReference type="GO" id="GO:0006015">
    <property type="term" value="P:5-phosphoribose 1-diphosphate biosynthetic process"/>
    <property type="evidence" value="ECO:0007669"/>
    <property type="project" value="UniProtKB-UniRule"/>
</dbReference>
<name>A0A2D0AF49_PSENT</name>
<evidence type="ECO:0000256" key="2">
    <source>
        <dbReference type="ARBA" id="ARBA00005069"/>
    </source>
</evidence>
<dbReference type="PANTHER" id="PTHR23117">
    <property type="entry name" value="GUANYLATE KINASE-RELATED"/>
    <property type="match status" value="1"/>
</dbReference>
<comment type="caution">
    <text evidence="8">The sequence shown here is derived from an EMBL/GenBank/DDBJ whole genome shotgun (WGS) entry which is preliminary data.</text>
</comment>
<evidence type="ECO:0000256" key="6">
    <source>
        <dbReference type="HAMAP-Rule" id="MF_00836"/>
    </source>
</evidence>
<dbReference type="EC" id="2.7.4.23" evidence="6"/>
<evidence type="ECO:0000313" key="8">
    <source>
        <dbReference type="EMBL" id="OWP50677.1"/>
    </source>
</evidence>
<gene>
    <name evidence="6" type="primary">phnN</name>
    <name evidence="8" type="ORF">CEG18_14180</name>
</gene>
<comment type="catalytic activity">
    <reaction evidence="1 6">
        <text>alpha-D-ribose 1,5-bisphosphate + ATP = 5-phospho-alpha-D-ribose 1-diphosphate + ADP</text>
        <dbReference type="Rhea" id="RHEA:20109"/>
        <dbReference type="ChEBI" id="CHEBI:30616"/>
        <dbReference type="ChEBI" id="CHEBI:58017"/>
        <dbReference type="ChEBI" id="CHEBI:68688"/>
        <dbReference type="ChEBI" id="CHEBI:456216"/>
        <dbReference type="EC" id="2.7.4.23"/>
    </reaction>
</comment>
<dbReference type="NCBIfam" id="TIGR02322">
    <property type="entry name" value="phosphon_PhnN"/>
    <property type="match status" value="1"/>
</dbReference>
<dbReference type="UniPathway" id="UPA00087">
    <property type="reaction ID" value="UER00175"/>
</dbReference>
<dbReference type="GO" id="GO:0005524">
    <property type="term" value="F:ATP binding"/>
    <property type="evidence" value="ECO:0007669"/>
    <property type="project" value="UniProtKB-KW"/>
</dbReference>
<reference evidence="8 9" key="1">
    <citation type="submission" date="2017-06" db="EMBL/GenBank/DDBJ databases">
        <title>Draft genome of Pseudomonas nitroreducens DF05.</title>
        <authorList>
            <person name="Iyer R."/>
        </authorList>
    </citation>
    <scope>NUCLEOTIDE SEQUENCE [LARGE SCALE GENOMIC DNA]</scope>
    <source>
        <strain evidence="8 9">DF05</strain>
    </source>
</reference>
<accession>A0A2D0AF49</accession>
<evidence type="ECO:0000256" key="1">
    <source>
        <dbReference type="ARBA" id="ARBA00000373"/>
    </source>
</evidence>
<evidence type="ECO:0000313" key="9">
    <source>
        <dbReference type="Proteomes" id="UP000198145"/>
    </source>
</evidence>
<evidence type="ECO:0000256" key="5">
    <source>
        <dbReference type="ARBA" id="ARBA00022840"/>
    </source>
</evidence>